<evidence type="ECO:0000313" key="3">
    <source>
        <dbReference type="Proteomes" id="UP001596037"/>
    </source>
</evidence>
<dbReference type="PANTHER" id="PTHR35585:SF1">
    <property type="entry name" value="HHE DOMAIN PROTEIN (AFU_ORTHOLOGUE AFUA_4G00730)"/>
    <property type="match status" value="1"/>
</dbReference>
<gene>
    <name evidence="2" type="ORF">ACFPOE_23325</name>
</gene>
<keyword evidence="3" id="KW-1185">Reference proteome</keyword>
<dbReference type="Pfam" id="PF01814">
    <property type="entry name" value="Hemerythrin"/>
    <property type="match status" value="1"/>
</dbReference>
<dbReference type="EMBL" id="JBHSMF010000015">
    <property type="protein sequence ID" value="MFC5500493.1"/>
    <property type="molecule type" value="Genomic_DNA"/>
</dbReference>
<protein>
    <submittedName>
        <fullName evidence="2">Hemerythrin domain-containing protein</fullName>
    </submittedName>
</protein>
<dbReference type="InterPro" id="IPR012312">
    <property type="entry name" value="Hemerythrin-like"/>
</dbReference>
<dbReference type="Gene3D" id="1.20.120.520">
    <property type="entry name" value="nmb1532 protein domain like"/>
    <property type="match status" value="1"/>
</dbReference>
<reference evidence="3" key="1">
    <citation type="journal article" date="2019" name="Int. J. Syst. Evol. Microbiol.">
        <title>The Global Catalogue of Microorganisms (GCM) 10K type strain sequencing project: providing services to taxonomists for standard genome sequencing and annotation.</title>
        <authorList>
            <consortium name="The Broad Institute Genomics Platform"/>
            <consortium name="The Broad Institute Genome Sequencing Center for Infectious Disease"/>
            <person name="Wu L."/>
            <person name="Ma J."/>
        </authorList>
    </citation>
    <scope>NUCLEOTIDE SEQUENCE [LARGE SCALE GENOMIC DNA]</scope>
    <source>
        <strain evidence="3">CCUG 57401</strain>
    </source>
</reference>
<organism evidence="2 3">
    <name type="scientific">Caenimonas terrae</name>
    <dbReference type="NCBI Taxonomy" id="696074"/>
    <lineage>
        <taxon>Bacteria</taxon>
        <taxon>Pseudomonadati</taxon>
        <taxon>Pseudomonadota</taxon>
        <taxon>Betaproteobacteria</taxon>
        <taxon>Burkholderiales</taxon>
        <taxon>Comamonadaceae</taxon>
        <taxon>Caenimonas</taxon>
    </lineage>
</organism>
<dbReference type="PANTHER" id="PTHR35585">
    <property type="entry name" value="HHE DOMAIN PROTEIN (AFU_ORTHOLOGUE AFUA_4G00730)"/>
    <property type="match status" value="1"/>
</dbReference>
<evidence type="ECO:0000313" key="2">
    <source>
        <dbReference type="EMBL" id="MFC5500493.1"/>
    </source>
</evidence>
<evidence type="ECO:0000259" key="1">
    <source>
        <dbReference type="Pfam" id="PF01814"/>
    </source>
</evidence>
<proteinExistence type="predicted"/>
<dbReference type="RefSeq" id="WP_376852741.1">
    <property type="nucleotide sequence ID" value="NZ_JBHSMF010000015.1"/>
</dbReference>
<accession>A0ABW0NKN7</accession>
<name>A0ABW0NKN7_9BURK</name>
<comment type="caution">
    <text evidence="2">The sequence shown here is derived from an EMBL/GenBank/DDBJ whole genome shotgun (WGS) entry which is preliminary data.</text>
</comment>
<sequence length="148" mass="17158">MNIFEALRVSHETQRALAARLLASEPQGTERHAIFLELKRELRAHETAEERCFYIPLFEHDSTVNASRHAISEHHQMDEMVEDLEGQELNAPGWMAGARKLCEKVEHHLKEEENKFFQEAGKVLTEAQKLSLAKDYEAEFLSLKMKEK</sequence>
<feature type="domain" description="Hemerythrin-like" evidence="1">
    <location>
        <begin position="3"/>
        <end position="119"/>
    </location>
</feature>
<dbReference type="Proteomes" id="UP001596037">
    <property type="component" value="Unassembled WGS sequence"/>
</dbReference>